<protein>
    <recommendedName>
        <fullName evidence="3">F-box domain-containing protein</fullName>
    </recommendedName>
</protein>
<keyword evidence="2" id="KW-1185">Reference proteome</keyword>
<proteinExistence type="predicted"/>
<dbReference type="EMBL" id="JAULSU010000004">
    <property type="protein sequence ID" value="KAK0621042.1"/>
    <property type="molecule type" value="Genomic_DNA"/>
</dbReference>
<evidence type="ECO:0008006" key="3">
    <source>
        <dbReference type="Google" id="ProtNLM"/>
    </source>
</evidence>
<dbReference type="InterPro" id="IPR036047">
    <property type="entry name" value="F-box-like_dom_sf"/>
</dbReference>
<evidence type="ECO:0000313" key="1">
    <source>
        <dbReference type="EMBL" id="KAK0621042.1"/>
    </source>
</evidence>
<comment type="caution">
    <text evidence="1">The sequence shown here is derived from an EMBL/GenBank/DDBJ whole genome shotgun (WGS) entry which is preliminary data.</text>
</comment>
<evidence type="ECO:0000313" key="2">
    <source>
        <dbReference type="Proteomes" id="UP001175000"/>
    </source>
</evidence>
<sequence>MDTVLTSPSALERIFLDIDQQSLLASVIRVCRQWHHLVSTSVPLRQHLFFQPDAERQKREPNPLLRSLFAPFFEFPTPCPSIWASFAHQPPALSRLPLARKNLPALTRSGASWRRMLVQQPPVCELGVIVAHTAYFTDVLSFPGGLRMGSLYDLAFSYSQGGNPASWCMAWRPTLHERDDLYATDDTVACWMDERELGLALFVVEFDSWGARVLGLRDGRMEGGATVAQLDGIKCDEYEEVAVKRTFYFLP</sequence>
<dbReference type="SUPFAM" id="SSF81383">
    <property type="entry name" value="F-box domain"/>
    <property type="match status" value="1"/>
</dbReference>
<organism evidence="1 2">
    <name type="scientific">Immersiella caudata</name>
    <dbReference type="NCBI Taxonomy" id="314043"/>
    <lineage>
        <taxon>Eukaryota</taxon>
        <taxon>Fungi</taxon>
        <taxon>Dikarya</taxon>
        <taxon>Ascomycota</taxon>
        <taxon>Pezizomycotina</taxon>
        <taxon>Sordariomycetes</taxon>
        <taxon>Sordariomycetidae</taxon>
        <taxon>Sordariales</taxon>
        <taxon>Lasiosphaeriaceae</taxon>
        <taxon>Immersiella</taxon>
    </lineage>
</organism>
<dbReference type="AlphaFoldDB" id="A0AA39WT87"/>
<gene>
    <name evidence="1" type="ORF">B0T14DRAFT_522603</name>
</gene>
<name>A0AA39WT87_9PEZI</name>
<accession>A0AA39WT87</accession>
<dbReference type="Proteomes" id="UP001175000">
    <property type="component" value="Unassembled WGS sequence"/>
</dbReference>
<reference evidence="1" key="1">
    <citation type="submission" date="2023-06" db="EMBL/GenBank/DDBJ databases">
        <title>Genome-scale phylogeny and comparative genomics of the fungal order Sordariales.</title>
        <authorList>
            <consortium name="Lawrence Berkeley National Laboratory"/>
            <person name="Hensen N."/>
            <person name="Bonometti L."/>
            <person name="Westerberg I."/>
            <person name="Brannstrom I.O."/>
            <person name="Guillou S."/>
            <person name="Cros-Aarteil S."/>
            <person name="Calhoun S."/>
            <person name="Haridas S."/>
            <person name="Kuo A."/>
            <person name="Mondo S."/>
            <person name="Pangilinan J."/>
            <person name="Riley R."/>
            <person name="Labutti K."/>
            <person name="Andreopoulos B."/>
            <person name="Lipzen A."/>
            <person name="Chen C."/>
            <person name="Yanf M."/>
            <person name="Daum C."/>
            <person name="Ng V."/>
            <person name="Clum A."/>
            <person name="Steindorff A."/>
            <person name="Ohm R."/>
            <person name="Martin F."/>
            <person name="Silar P."/>
            <person name="Natvig D."/>
            <person name="Lalanne C."/>
            <person name="Gautier V."/>
            <person name="Ament-Velasquez S.L."/>
            <person name="Kruys A."/>
            <person name="Hutchinson M.I."/>
            <person name="Powell A.J."/>
            <person name="Barry K."/>
            <person name="Miller A.N."/>
            <person name="Grigoriev I.V."/>
            <person name="Debuchy R."/>
            <person name="Gladieux P."/>
            <person name="Thoren M.H."/>
            <person name="Johannesson H."/>
        </authorList>
    </citation>
    <scope>NUCLEOTIDE SEQUENCE</scope>
    <source>
        <strain evidence="1">CBS 606.72</strain>
    </source>
</reference>